<proteinExistence type="predicted"/>
<accession>A0A2A6BG88</accession>
<dbReference type="AlphaFoldDB" id="A0A2A6BG88"/>
<dbReference type="EnsemblMetazoa" id="PPA36911.1">
    <property type="protein sequence ID" value="PPA36911.1"/>
    <property type="gene ID" value="WBGene00275280"/>
</dbReference>
<evidence type="ECO:0000313" key="1">
    <source>
        <dbReference type="EnsemblMetazoa" id="PPA36911.1"/>
    </source>
</evidence>
<organism evidence="1 2">
    <name type="scientific">Pristionchus pacificus</name>
    <name type="common">Parasitic nematode worm</name>
    <dbReference type="NCBI Taxonomy" id="54126"/>
    <lineage>
        <taxon>Eukaryota</taxon>
        <taxon>Metazoa</taxon>
        <taxon>Ecdysozoa</taxon>
        <taxon>Nematoda</taxon>
        <taxon>Chromadorea</taxon>
        <taxon>Rhabditida</taxon>
        <taxon>Rhabditina</taxon>
        <taxon>Diplogasteromorpha</taxon>
        <taxon>Diplogasteroidea</taxon>
        <taxon>Neodiplogasteridae</taxon>
        <taxon>Pristionchus</taxon>
    </lineage>
</organism>
<accession>A0A8R1URE6</accession>
<sequence length="273" mass="31910">MTESRVVWRREDPPAYERYIQKRSTPSGFVKVPDNRLATILENYLVKSETKCLKIVDMIFSAQFFEDSVKMCRNQDDFRVVFDDSEVDKNYPDLYRWHWPNWPSPPPLVSLLYSVSSLSFINTDFCQLITETYFIFGYGVKSKGKSLEVKNDDHCKYNNFHPSTNIVDVLVLFKYFKVPYLTLPSGLITDFLVKATENTETKAKWIFSLSSFLSYDDKLAIRNKFEVHNLRGGESDGMDFKLISHKHNKIIEGQTKPYRGNTSENQKKIQMIE</sequence>
<protein>
    <submittedName>
        <fullName evidence="1">Uncharacterized protein</fullName>
    </submittedName>
</protein>
<dbReference type="Proteomes" id="UP000005239">
    <property type="component" value="Unassembled WGS sequence"/>
</dbReference>
<reference evidence="2" key="1">
    <citation type="journal article" date="2008" name="Nat. Genet.">
        <title>The Pristionchus pacificus genome provides a unique perspective on nematode lifestyle and parasitism.</title>
        <authorList>
            <person name="Dieterich C."/>
            <person name="Clifton S.W."/>
            <person name="Schuster L.N."/>
            <person name="Chinwalla A."/>
            <person name="Delehaunty K."/>
            <person name="Dinkelacker I."/>
            <person name="Fulton L."/>
            <person name="Fulton R."/>
            <person name="Godfrey J."/>
            <person name="Minx P."/>
            <person name="Mitreva M."/>
            <person name="Roeseler W."/>
            <person name="Tian H."/>
            <person name="Witte H."/>
            <person name="Yang S.P."/>
            <person name="Wilson R.K."/>
            <person name="Sommer R.J."/>
        </authorList>
    </citation>
    <scope>NUCLEOTIDE SEQUENCE [LARGE SCALE GENOMIC DNA]</scope>
    <source>
        <strain evidence="2">PS312</strain>
    </source>
</reference>
<evidence type="ECO:0000313" key="2">
    <source>
        <dbReference type="Proteomes" id="UP000005239"/>
    </source>
</evidence>
<reference evidence="1" key="2">
    <citation type="submission" date="2022-06" db="UniProtKB">
        <authorList>
            <consortium name="EnsemblMetazoa"/>
        </authorList>
    </citation>
    <scope>IDENTIFICATION</scope>
    <source>
        <strain evidence="1">PS312</strain>
    </source>
</reference>
<gene>
    <name evidence="1" type="primary">WBGene00275280</name>
</gene>
<name>A0A2A6BG88_PRIPA</name>
<keyword evidence="2" id="KW-1185">Reference proteome</keyword>